<proteinExistence type="predicted"/>
<sequence length="252" mass="28343">MVSVIIPCYNARQYICEALASAVAQEYVHEVILVDDCSTDDSVACVQAWLDVHAAQTADISIRVLQNAENSGVAVSRNRGVQEADGKYIAFLDADDRFAPGKLKKQVELLEQTGACLCNTARVLMTPDGSLTQTIMHTPEKITLAELEKTNVINCSSVVAPREILLKYPMQHSEVHEDYLTWLQMLRAYPYAVGIDEPLLEYRLSAHGKSRNKLKSARMTYRTYRLAGYPVWKSCRMFLSYMINGLKKYATH</sequence>
<gene>
    <name evidence="2" type="ORF">H9Q76_02910</name>
</gene>
<keyword evidence="3" id="KW-1185">Reference proteome</keyword>
<evidence type="ECO:0000313" key="2">
    <source>
        <dbReference type="EMBL" id="QNM00257.1"/>
    </source>
</evidence>
<accession>A0A7G9FNX5</accession>
<dbReference type="CDD" id="cd00761">
    <property type="entry name" value="Glyco_tranf_GTA_type"/>
    <property type="match status" value="1"/>
</dbReference>
<dbReference type="Gene3D" id="3.90.550.10">
    <property type="entry name" value="Spore Coat Polysaccharide Biosynthesis Protein SpsA, Chain A"/>
    <property type="match status" value="1"/>
</dbReference>
<dbReference type="SUPFAM" id="SSF53448">
    <property type="entry name" value="Nucleotide-diphospho-sugar transferases"/>
    <property type="match status" value="1"/>
</dbReference>
<organism evidence="2 3">
    <name type="scientific">Wujia chipingensis</name>
    <dbReference type="NCBI Taxonomy" id="2763670"/>
    <lineage>
        <taxon>Bacteria</taxon>
        <taxon>Bacillati</taxon>
        <taxon>Bacillota</taxon>
        <taxon>Clostridia</taxon>
        <taxon>Lachnospirales</taxon>
        <taxon>Lachnospiraceae</taxon>
        <taxon>Wujia</taxon>
    </lineage>
</organism>
<dbReference type="PANTHER" id="PTHR22916:SF3">
    <property type="entry name" value="UDP-GLCNAC:BETAGAL BETA-1,3-N-ACETYLGLUCOSAMINYLTRANSFERASE-LIKE PROTEIN 1"/>
    <property type="match status" value="1"/>
</dbReference>
<dbReference type="PANTHER" id="PTHR22916">
    <property type="entry name" value="GLYCOSYLTRANSFERASE"/>
    <property type="match status" value="1"/>
</dbReference>
<dbReference type="EMBL" id="CP060632">
    <property type="protein sequence ID" value="QNM00257.1"/>
    <property type="molecule type" value="Genomic_DNA"/>
</dbReference>
<dbReference type="GO" id="GO:0016758">
    <property type="term" value="F:hexosyltransferase activity"/>
    <property type="evidence" value="ECO:0007669"/>
    <property type="project" value="UniProtKB-ARBA"/>
</dbReference>
<feature type="domain" description="Glycosyltransferase 2-like" evidence="1">
    <location>
        <begin position="3"/>
        <end position="128"/>
    </location>
</feature>
<dbReference type="InterPro" id="IPR029044">
    <property type="entry name" value="Nucleotide-diphossugar_trans"/>
</dbReference>
<dbReference type="Pfam" id="PF00535">
    <property type="entry name" value="Glycos_transf_2"/>
    <property type="match status" value="1"/>
</dbReference>
<reference evidence="2 3" key="1">
    <citation type="submission" date="2020-08" db="EMBL/GenBank/DDBJ databases">
        <authorList>
            <person name="Liu C."/>
            <person name="Sun Q."/>
        </authorList>
    </citation>
    <scope>NUCLEOTIDE SEQUENCE [LARGE SCALE GENOMIC DNA]</scope>
    <source>
        <strain evidence="2 3">NSJ-4</strain>
    </source>
</reference>
<evidence type="ECO:0000259" key="1">
    <source>
        <dbReference type="Pfam" id="PF00535"/>
    </source>
</evidence>
<dbReference type="KEGG" id="wcp:H9Q76_02910"/>
<dbReference type="Proteomes" id="UP000515819">
    <property type="component" value="Chromosome"/>
</dbReference>
<dbReference type="AlphaFoldDB" id="A0A7G9FNX5"/>
<name>A0A7G9FNX5_9FIRM</name>
<evidence type="ECO:0000313" key="3">
    <source>
        <dbReference type="Proteomes" id="UP000515819"/>
    </source>
</evidence>
<protein>
    <submittedName>
        <fullName evidence="2">Glycosyltransferase family 2 protein</fullName>
    </submittedName>
</protein>
<keyword evidence="2" id="KW-0808">Transferase</keyword>
<dbReference type="RefSeq" id="WP_117780778.1">
    <property type="nucleotide sequence ID" value="NZ_CP060632.1"/>
</dbReference>
<dbReference type="InterPro" id="IPR001173">
    <property type="entry name" value="Glyco_trans_2-like"/>
</dbReference>